<reference evidence="3" key="1">
    <citation type="journal article" date="2023" name="Mar. Drugs">
        <title>Gemmata algarum, a Novel Planctomycete Isolated from an Algal Mat, Displays Antimicrobial Activity.</title>
        <authorList>
            <person name="Kumar G."/>
            <person name="Kallscheuer N."/>
            <person name="Kashif M."/>
            <person name="Ahamad S."/>
            <person name="Jagadeeshwari U."/>
            <person name="Pannikurungottu S."/>
            <person name="Haufschild T."/>
            <person name="Kabuu M."/>
            <person name="Sasikala C."/>
            <person name="Jogler C."/>
            <person name="Ramana C."/>
        </authorList>
    </citation>
    <scope>NUCLEOTIDE SEQUENCE [LARGE SCALE GENOMIC DNA]</scope>
    <source>
        <strain evidence="3">JC673</strain>
    </source>
</reference>
<organism evidence="2 3">
    <name type="scientific">Gemmata algarum</name>
    <dbReference type="NCBI Taxonomy" id="2975278"/>
    <lineage>
        <taxon>Bacteria</taxon>
        <taxon>Pseudomonadati</taxon>
        <taxon>Planctomycetota</taxon>
        <taxon>Planctomycetia</taxon>
        <taxon>Gemmatales</taxon>
        <taxon>Gemmataceae</taxon>
        <taxon>Gemmata</taxon>
    </lineage>
</organism>
<dbReference type="Proteomes" id="UP001272242">
    <property type="component" value="Unassembled WGS sequence"/>
</dbReference>
<keyword evidence="3" id="KW-1185">Reference proteome</keyword>
<sequence>MFLGYNTNGFAHHRLGDALDVLAELGYGGVALTPDVNHLDPHALDLSARTAEFGAGLARHGLRCVIETGARFVLDPRRKHQPTLISPTDELRERRHWFLWLCVRLAEELGAGCVSFWSGAPDDRAAPSDLMTRLVEQCKRLAEEAGRRGVRLAFEPEPGMFIDTMDKFAELHGRVNHPAFGLTVDVGHLVCNGELPVSKFLADWKHVLWNIHIEDMRPGVHDHIMFGEGAVDFADVFAGLRAAGYRDGVYVELSRHSYDAVSTARKARAFLVPYLGERGA</sequence>
<dbReference type="RefSeq" id="WP_320686286.1">
    <property type="nucleotide sequence ID" value="NZ_JAXBLV010000110.1"/>
</dbReference>
<dbReference type="InterPro" id="IPR036237">
    <property type="entry name" value="Xyl_isomerase-like_sf"/>
</dbReference>
<evidence type="ECO:0000259" key="1">
    <source>
        <dbReference type="Pfam" id="PF01261"/>
    </source>
</evidence>
<gene>
    <name evidence="2" type="ORF">R5W23_000535</name>
</gene>
<evidence type="ECO:0000313" key="2">
    <source>
        <dbReference type="EMBL" id="MDY3559542.1"/>
    </source>
</evidence>
<dbReference type="Pfam" id="PF01261">
    <property type="entry name" value="AP_endonuc_2"/>
    <property type="match status" value="1"/>
</dbReference>
<dbReference type="InterPro" id="IPR050312">
    <property type="entry name" value="IolE/XylAMocC-like"/>
</dbReference>
<evidence type="ECO:0000313" key="3">
    <source>
        <dbReference type="Proteomes" id="UP001272242"/>
    </source>
</evidence>
<dbReference type="GO" id="GO:0016853">
    <property type="term" value="F:isomerase activity"/>
    <property type="evidence" value="ECO:0007669"/>
    <property type="project" value="UniProtKB-KW"/>
</dbReference>
<keyword evidence="2" id="KW-0413">Isomerase</keyword>
<dbReference type="EMBL" id="JAXBLV010000110">
    <property type="protein sequence ID" value="MDY3559542.1"/>
    <property type="molecule type" value="Genomic_DNA"/>
</dbReference>
<feature type="domain" description="Xylose isomerase-like TIM barrel" evidence="1">
    <location>
        <begin position="20"/>
        <end position="271"/>
    </location>
</feature>
<accession>A0ABU5EY47</accession>
<comment type="caution">
    <text evidence="2">The sequence shown here is derived from an EMBL/GenBank/DDBJ whole genome shotgun (WGS) entry which is preliminary data.</text>
</comment>
<protein>
    <submittedName>
        <fullName evidence="2">Sugar phosphate isomerase/epimerase</fullName>
    </submittedName>
</protein>
<dbReference type="Gene3D" id="3.20.20.150">
    <property type="entry name" value="Divalent-metal-dependent TIM barrel enzymes"/>
    <property type="match status" value="1"/>
</dbReference>
<dbReference type="InterPro" id="IPR013022">
    <property type="entry name" value="Xyl_isomerase-like_TIM-brl"/>
</dbReference>
<proteinExistence type="predicted"/>
<name>A0ABU5EY47_9BACT</name>
<dbReference type="PANTHER" id="PTHR12110">
    <property type="entry name" value="HYDROXYPYRUVATE ISOMERASE"/>
    <property type="match status" value="1"/>
</dbReference>
<dbReference type="SUPFAM" id="SSF51658">
    <property type="entry name" value="Xylose isomerase-like"/>
    <property type="match status" value="1"/>
</dbReference>
<dbReference type="PANTHER" id="PTHR12110:SF52">
    <property type="entry name" value="XYLOSE ISOMERASE"/>
    <property type="match status" value="1"/>
</dbReference>